<proteinExistence type="predicted"/>
<evidence type="ECO:0000313" key="2">
    <source>
        <dbReference type="Proteomes" id="UP000823775"/>
    </source>
</evidence>
<comment type="caution">
    <text evidence="1">The sequence shown here is derived from an EMBL/GenBank/DDBJ whole genome shotgun (WGS) entry which is preliminary data.</text>
</comment>
<dbReference type="EMBL" id="JACEIK010000004">
    <property type="protein sequence ID" value="MCD7446051.1"/>
    <property type="molecule type" value="Genomic_DNA"/>
</dbReference>
<dbReference type="Proteomes" id="UP000823775">
    <property type="component" value="Unassembled WGS sequence"/>
</dbReference>
<evidence type="ECO:0000313" key="1">
    <source>
        <dbReference type="EMBL" id="MCD7446051.1"/>
    </source>
</evidence>
<reference evidence="1 2" key="1">
    <citation type="journal article" date="2021" name="BMC Genomics">
        <title>Datura genome reveals duplications of psychoactive alkaloid biosynthetic genes and high mutation rate following tissue culture.</title>
        <authorList>
            <person name="Rajewski A."/>
            <person name="Carter-House D."/>
            <person name="Stajich J."/>
            <person name="Litt A."/>
        </authorList>
    </citation>
    <scope>NUCLEOTIDE SEQUENCE [LARGE SCALE GENOMIC DNA]</scope>
    <source>
        <strain evidence="1">AR-01</strain>
    </source>
</reference>
<sequence length="99" mass="11598">MGLFSRGHPLQDQLSASPIHLGMEGNNIIIVDNSHHNFLIFLQTGMTKTTCSLWRLLTDMDIQSWRYSLHCRFSSTDYEYVKREEHHLLILSPTRTFTF</sequence>
<name>A0ABS8RI90_DATST</name>
<organism evidence="1 2">
    <name type="scientific">Datura stramonium</name>
    <name type="common">Jimsonweed</name>
    <name type="synonym">Common thornapple</name>
    <dbReference type="NCBI Taxonomy" id="4076"/>
    <lineage>
        <taxon>Eukaryota</taxon>
        <taxon>Viridiplantae</taxon>
        <taxon>Streptophyta</taxon>
        <taxon>Embryophyta</taxon>
        <taxon>Tracheophyta</taxon>
        <taxon>Spermatophyta</taxon>
        <taxon>Magnoliopsida</taxon>
        <taxon>eudicotyledons</taxon>
        <taxon>Gunneridae</taxon>
        <taxon>Pentapetalae</taxon>
        <taxon>asterids</taxon>
        <taxon>lamiids</taxon>
        <taxon>Solanales</taxon>
        <taxon>Solanaceae</taxon>
        <taxon>Solanoideae</taxon>
        <taxon>Datureae</taxon>
        <taxon>Datura</taxon>
    </lineage>
</organism>
<protein>
    <submittedName>
        <fullName evidence="1">Uncharacterized protein</fullName>
    </submittedName>
</protein>
<gene>
    <name evidence="1" type="ORF">HAX54_031534</name>
</gene>
<keyword evidence="2" id="KW-1185">Reference proteome</keyword>
<accession>A0ABS8RI90</accession>